<reference evidence="1 2" key="1">
    <citation type="submission" date="2015-12" db="EMBL/GenBank/DDBJ databases">
        <title>The genome of Folsomia candida.</title>
        <authorList>
            <person name="Faddeeva A."/>
            <person name="Derks M.F."/>
            <person name="Anvar Y."/>
            <person name="Smit S."/>
            <person name="Van Straalen N."/>
            <person name="Roelofs D."/>
        </authorList>
    </citation>
    <scope>NUCLEOTIDE SEQUENCE [LARGE SCALE GENOMIC DNA]</scope>
    <source>
        <strain evidence="1 2">VU population</strain>
        <tissue evidence="1">Whole body</tissue>
    </source>
</reference>
<gene>
    <name evidence="1" type="ORF">Fcan01_19174</name>
</gene>
<name>A0A226DKW7_FOLCA</name>
<dbReference type="PANTHER" id="PTHR21301">
    <property type="entry name" value="REVERSE TRANSCRIPTASE"/>
    <property type="match status" value="1"/>
</dbReference>
<evidence type="ECO:0000313" key="2">
    <source>
        <dbReference type="Proteomes" id="UP000198287"/>
    </source>
</evidence>
<dbReference type="Proteomes" id="UP000198287">
    <property type="component" value="Unassembled WGS sequence"/>
</dbReference>
<organism evidence="1 2">
    <name type="scientific">Folsomia candida</name>
    <name type="common">Springtail</name>
    <dbReference type="NCBI Taxonomy" id="158441"/>
    <lineage>
        <taxon>Eukaryota</taxon>
        <taxon>Metazoa</taxon>
        <taxon>Ecdysozoa</taxon>
        <taxon>Arthropoda</taxon>
        <taxon>Hexapoda</taxon>
        <taxon>Collembola</taxon>
        <taxon>Entomobryomorpha</taxon>
        <taxon>Isotomoidea</taxon>
        <taxon>Isotomidae</taxon>
        <taxon>Proisotominae</taxon>
        <taxon>Folsomia</taxon>
    </lineage>
</organism>
<sequence>MSSIRSVNSTLNSELNGWKELKSLITSRHGPTIMAQIKDLEKMEIKTTKLQNDNVFLKRCKKNNIIPHGLRIKNQWLDIPSTRKRFQKLEQDLLKDIINYNYGTLAKLKREIDDTKTQILTICTEHHHAIFDFINTSKLKYNTEVKQKQRNKFDRLQQTQKLTPRINSHPHPSIHVKRSSIVNLSNKTLTEDETEILELGLNYAVPLRNQSELIVGSGISLECCLQDLEISEEKEDSVLRGLSRILSSYKNRPDNNIKSYQWIPPKIRSIKQDKNIIICPADKGNATLIMNKDDYNNKIMDMLTDPSYEMIRENPTTRLEKEIQIKLKSLYKTKRISKSVYNSIFPRNSKAPIFYGLPKIHKTGTPRRPICDFRNSPSYKIASHLSKILKSLVHNPFTLKNSYQFSQQIKNHKLQPHPKMVSFDVASLFTKVPIPETITYIENYYEKHQIGNLIQV</sequence>
<dbReference type="OrthoDB" id="10018421at2759"/>
<protein>
    <recommendedName>
        <fullName evidence="3">Reverse transcriptase domain-containing protein</fullName>
    </recommendedName>
</protein>
<dbReference type="AlphaFoldDB" id="A0A226DKW7"/>
<proteinExistence type="predicted"/>
<dbReference type="EMBL" id="LNIX01000016">
    <property type="protein sequence ID" value="OXA46185.1"/>
    <property type="molecule type" value="Genomic_DNA"/>
</dbReference>
<dbReference type="OMA" id="DEIRHEM"/>
<evidence type="ECO:0000313" key="1">
    <source>
        <dbReference type="EMBL" id="OXA46185.1"/>
    </source>
</evidence>
<dbReference type="PANTHER" id="PTHR21301:SF10">
    <property type="entry name" value="REVERSE TRANSCRIPTASE DOMAIN-CONTAINING PROTEIN"/>
    <property type="match status" value="1"/>
</dbReference>
<evidence type="ECO:0008006" key="3">
    <source>
        <dbReference type="Google" id="ProtNLM"/>
    </source>
</evidence>
<keyword evidence="2" id="KW-1185">Reference proteome</keyword>
<accession>A0A226DKW7</accession>
<comment type="caution">
    <text evidence="1">The sequence shown here is derived from an EMBL/GenBank/DDBJ whole genome shotgun (WGS) entry which is preliminary data.</text>
</comment>